<dbReference type="Proteomes" id="UP000001968">
    <property type="component" value="Chromosome"/>
</dbReference>
<dbReference type="KEGG" id="swo:Swol_1668"/>
<dbReference type="EMBL" id="CP000448">
    <property type="protein sequence ID" value="ABI68966.1"/>
    <property type="molecule type" value="Genomic_DNA"/>
</dbReference>
<dbReference type="SUPFAM" id="SSF109604">
    <property type="entry name" value="HD-domain/PDEase-like"/>
    <property type="match status" value="1"/>
</dbReference>
<dbReference type="AlphaFoldDB" id="Q0AWD8"/>
<evidence type="ECO:0000313" key="3">
    <source>
        <dbReference type="Proteomes" id="UP000001968"/>
    </source>
</evidence>
<evidence type="ECO:0000313" key="2">
    <source>
        <dbReference type="EMBL" id="ABI68966.1"/>
    </source>
</evidence>
<accession>Q0AWD8</accession>
<dbReference type="Gene3D" id="1.10.3210.10">
    <property type="entry name" value="Hypothetical protein af1432"/>
    <property type="match status" value="1"/>
</dbReference>
<dbReference type="OrthoDB" id="9804747at2"/>
<reference evidence="3" key="1">
    <citation type="journal article" date="2010" name="Environ. Microbiol.">
        <title>The genome of Syntrophomonas wolfei: new insights into syntrophic metabolism and biohydrogen production.</title>
        <authorList>
            <person name="Sieber J.R."/>
            <person name="Sims D.R."/>
            <person name="Han C."/>
            <person name="Kim E."/>
            <person name="Lykidis A."/>
            <person name="Lapidus A.L."/>
            <person name="McDonnald E."/>
            <person name="Rohlin L."/>
            <person name="Culley D.E."/>
            <person name="Gunsalus R."/>
            <person name="McInerney M.J."/>
        </authorList>
    </citation>
    <scope>NUCLEOTIDE SEQUENCE [LARGE SCALE GENOMIC DNA]</scope>
    <source>
        <strain evidence="3">DSM 2245B / Goettingen</strain>
    </source>
</reference>
<dbReference type="PANTHER" id="PTHR45228">
    <property type="entry name" value="CYCLIC DI-GMP PHOSPHODIESTERASE TM_0186-RELATED"/>
    <property type="match status" value="1"/>
</dbReference>
<dbReference type="Pfam" id="PF13487">
    <property type="entry name" value="HD_5"/>
    <property type="match status" value="1"/>
</dbReference>
<dbReference type="RefSeq" id="WP_011641064.1">
    <property type="nucleotide sequence ID" value="NC_008346.1"/>
</dbReference>
<dbReference type="PANTHER" id="PTHR45228:SF1">
    <property type="entry name" value="CYCLIC DI-GMP PHOSPHODIESTERASE TM_0186"/>
    <property type="match status" value="1"/>
</dbReference>
<keyword evidence="3" id="KW-1185">Reference proteome</keyword>
<protein>
    <submittedName>
        <fullName evidence="2">HD-GYP domain-like protein</fullName>
    </submittedName>
</protein>
<feature type="domain" description="HD-GYP" evidence="1">
    <location>
        <begin position="1"/>
        <end position="90"/>
    </location>
</feature>
<dbReference type="eggNOG" id="COG3437">
    <property type="taxonomic scope" value="Bacteria"/>
</dbReference>
<dbReference type="HOGENOM" id="CLU_2439745_0_0_9"/>
<gene>
    <name evidence="2" type="ordered locus">Swol_1668</name>
</gene>
<dbReference type="InterPro" id="IPR052020">
    <property type="entry name" value="Cyclic_di-GMP/3'3'-cGAMP_PDE"/>
</dbReference>
<name>Q0AWD8_SYNWW</name>
<proteinExistence type="predicted"/>
<dbReference type="PROSITE" id="PS51832">
    <property type="entry name" value="HD_GYP"/>
    <property type="match status" value="1"/>
</dbReference>
<dbReference type="STRING" id="335541.Swol_1668"/>
<dbReference type="InterPro" id="IPR037522">
    <property type="entry name" value="HD_GYP_dom"/>
</dbReference>
<evidence type="ECO:0000259" key="1">
    <source>
        <dbReference type="PROSITE" id="PS51832"/>
    </source>
</evidence>
<organism evidence="2 3">
    <name type="scientific">Syntrophomonas wolfei subsp. wolfei (strain DSM 2245B / Goettingen)</name>
    <dbReference type="NCBI Taxonomy" id="335541"/>
    <lineage>
        <taxon>Bacteria</taxon>
        <taxon>Bacillati</taxon>
        <taxon>Bacillota</taxon>
        <taxon>Clostridia</taxon>
        <taxon>Eubacteriales</taxon>
        <taxon>Syntrophomonadaceae</taxon>
        <taxon>Syntrophomonas</taxon>
    </lineage>
</organism>
<sequence length="90" mass="9961">MFTICPPDLKAFVFPPCLTALQISTRICLGLKGEKIPLISRIIAITDTYDVMTNGRPYTQAVGKEEALAEIRRCAGTQFDPHLVLYDSSD</sequence>